<dbReference type="RefSeq" id="WP_336600197.1">
    <property type="nucleotide sequence ID" value="NZ_JACFYJ010000046.1"/>
</dbReference>
<evidence type="ECO:0000256" key="1">
    <source>
        <dbReference type="ARBA" id="ARBA00004571"/>
    </source>
</evidence>
<accession>A0ABU8IXL0</accession>
<keyword evidence="4" id="KW-1134">Transmembrane beta strand</keyword>
<keyword evidence="7" id="KW-0406">Ion transport</keyword>
<name>A0ABU8IXL0_9BURK</name>
<feature type="chain" id="PRO_5047181553" evidence="11">
    <location>
        <begin position="23"/>
        <end position="371"/>
    </location>
</feature>
<comment type="caution">
    <text evidence="13">The sequence shown here is derived from an EMBL/GenBank/DDBJ whole genome shotgun (WGS) entry which is preliminary data.</text>
</comment>
<dbReference type="CDD" id="cd00342">
    <property type="entry name" value="gram_neg_porins"/>
    <property type="match status" value="1"/>
</dbReference>
<feature type="signal peptide" evidence="11">
    <location>
        <begin position="1"/>
        <end position="22"/>
    </location>
</feature>
<evidence type="ECO:0000256" key="10">
    <source>
        <dbReference type="ARBA" id="ARBA00023237"/>
    </source>
</evidence>
<evidence type="ECO:0000256" key="8">
    <source>
        <dbReference type="ARBA" id="ARBA00023114"/>
    </source>
</evidence>
<evidence type="ECO:0000259" key="12">
    <source>
        <dbReference type="Pfam" id="PF13609"/>
    </source>
</evidence>
<keyword evidence="8" id="KW-0626">Porin</keyword>
<keyword evidence="14" id="KW-1185">Reference proteome</keyword>
<dbReference type="InterPro" id="IPR023614">
    <property type="entry name" value="Porin_dom_sf"/>
</dbReference>
<evidence type="ECO:0000256" key="9">
    <source>
        <dbReference type="ARBA" id="ARBA00023136"/>
    </source>
</evidence>
<dbReference type="PRINTS" id="PR00184">
    <property type="entry name" value="NEISSPPORIN"/>
</dbReference>
<evidence type="ECO:0000256" key="5">
    <source>
        <dbReference type="ARBA" id="ARBA00022692"/>
    </source>
</evidence>
<protein>
    <submittedName>
        <fullName evidence="13">Porin</fullName>
    </submittedName>
</protein>
<keyword evidence="3" id="KW-0813">Transport</keyword>
<dbReference type="InterPro" id="IPR050298">
    <property type="entry name" value="Gram-neg_bact_OMP"/>
</dbReference>
<comment type="subcellular location">
    <subcellularLocation>
        <location evidence="1">Cell outer membrane</location>
        <topology evidence="1">Multi-pass membrane protein</topology>
    </subcellularLocation>
</comment>
<comment type="subunit">
    <text evidence="2">Homotrimer.</text>
</comment>
<evidence type="ECO:0000313" key="13">
    <source>
        <dbReference type="EMBL" id="MEI6000229.1"/>
    </source>
</evidence>
<dbReference type="Proteomes" id="UP001386437">
    <property type="component" value="Unassembled WGS sequence"/>
</dbReference>
<sequence>MHSSRRMMVGAALFAAASGVEAQTSVTLYGLADVFVQYLNNGGMGSWSQRSGGSSGSNFGLKGSEDLGNGVKAVFTLENGFNINNGTSFVDSTAMFYRQAWVGLSHDRYGSISFGRQYQPTFWAIYPTDPFRANEVLSPLAAAATAVDRNTFAVQTGGGRSSNAMVYKSPNVGGVQLWGMYALAASVTQPLPATTGNMLDLAVTYTGYGLYAALAYQKQHPGLKTVPGLPSALPSLSTEHFTGALAYRVGIVNLSFNYVYHRPADAPAGSLAARLNAAHPFSVMEAGATVQATAVDAIQLAGIQRVARGVHDNAWGVQLGAEHSLSKRTLIYARAGYIRNNGTSTMSWPGVTVSGLGRSQTLAVTGLAHRF</sequence>
<dbReference type="Pfam" id="PF13609">
    <property type="entry name" value="Porin_4"/>
    <property type="match status" value="1"/>
</dbReference>
<evidence type="ECO:0000256" key="7">
    <source>
        <dbReference type="ARBA" id="ARBA00023065"/>
    </source>
</evidence>
<gene>
    <name evidence="13" type="ORF">H3V53_24420</name>
</gene>
<evidence type="ECO:0000256" key="3">
    <source>
        <dbReference type="ARBA" id="ARBA00022448"/>
    </source>
</evidence>
<evidence type="ECO:0000256" key="4">
    <source>
        <dbReference type="ARBA" id="ARBA00022452"/>
    </source>
</evidence>
<keyword evidence="9" id="KW-0472">Membrane</keyword>
<keyword evidence="6 11" id="KW-0732">Signal</keyword>
<dbReference type="Gene3D" id="2.40.160.10">
    <property type="entry name" value="Porin"/>
    <property type="match status" value="1"/>
</dbReference>
<dbReference type="PANTHER" id="PTHR34501">
    <property type="entry name" value="PROTEIN YDDL-RELATED"/>
    <property type="match status" value="1"/>
</dbReference>
<keyword evidence="10" id="KW-0998">Cell outer membrane</keyword>
<evidence type="ECO:0000256" key="6">
    <source>
        <dbReference type="ARBA" id="ARBA00022729"/>
    </source>
</evidence>
<evidence type="ECO:0000313" key="14">
    <source>
        <dbReference type="Proteomes" id="UP001386437"/>
    </source>
</evidence>
<dbReference type="InterPro" id="IPR033900">
    <property type="entry name" value="Gram_neg_porin_domain"/>
</dbReference>
<dbReference type="PANTHER" id="PTHR34501:SF9">
    <property type="entry name" value="MAJOR OUTER MEMBRANE PROTEIN P.IA"/>
    <property type="match status" value="1"/>
</dbReference>
<dbReference type="SUPFAM" id="SSF56935">
    <property type="entry name" value="Porins"/>
    <property type="match status" value="1"/>
</dbReference>
<dbReference type="EMBL" id="JACFYJ010000046">
    <property type="protein sequence ID" value="MEI6000229.1"/>
    <property type="molecule type" value="Genomic_DNA"/>
</dbReference>
<proteinExistence type="predicted"/>
<evidence type="ECO:0000256" key="11">
    <source>
        <dbReference type="SAM" id="SignalP"/>
    </source>
</evidence>
<organism evidence="13 14">
    <name type="scientific">Paraburkholderia bengalensis</name>
    <dbReference type="NCBI Taxonomy" id="2747562"/>
    <lineage>
        <taxon>Bacteria</taxon>
        <taxon>Pseudomonadati</taxon>
        <taxon>Pseudomonadota</taxon>
        <taxon>Betaproteobacteria</taxon>
        <taxon>Burkholderiales</taxon>
        <taxon>Burkholderiaceae</taxon>
        <taxon>Paraburkholderia</taxon>
    </lineage>
</organism>
<dbReference type="InterPro" id="IPR002299">
    <property type="entry name" value="Porin_Neis"/>
</dbReference>
<reference evidence="13 14" key="1">
    <citation type="journal article" date="2022" name="Arch. Microbiol.">
        <title>Paraburkholderia bengalensis sp. nov. isolated from roots of Oryza sativa, IR64.</title>
        <authorList>
            <person name="Nag P."/>
            <person name="Mondal N."/>
            <person name="Sarkar J."/>
            <person name="Das S."/>
        </authorList>
    </citation>
    <scope>NUCLEOTIDE SEQUENCE [LARGE SCALE GENOMIC DNA]</scope>
    <source>
        <strain evidence="13 14">IR64_4_BI</strain>
    </source>
</reference>
<evidence type="ECO:0000256" key="2">
    <source>
        <dbReference type="ARBA" id="ARBA00011233"/>
    </source>
</evidence>
<keyword evidence="5" id="KW-0812">Transmembrane</keyword>
<feature type="domain" description="Porin" evidence="12">
    <location>
        <begin position="11"/>
        <end position="342"/>
    </location>
</feature>